<comment type="caution">
    <text evidence="15">The sequence shown here is derived from an EMBL/GenBank/DDBJ whole genome shotgun (WGS) entry which is preliminary data.</text>
</comment>
<dbReference type="EMBL" id="SWFT01000033">
    <property type="protein sequence ID" value="KAA8906585.1"/>
    <property type="molecule type" value="Genomic_DNA"/>
</dbReference>
<keyword evidence="6" id="KW-0597">Phosphoprotein</keyword>
<keyword evidence="9" id="KW-0249">Electron transport</keyword>
<dbReference type="PANTHER" id="PTHR20863:SF28">
    <property type="entry name" value="ACYL CARRIER PROTEIN, MITOCHONDRIAL"/>
    <property type="match status" value="1"/>
</dbReference>
<dbReference type="InterPro" id="IPR019182">
    <property type="entry name" value="Cytochrome_b-c1_su10_fun"/>
</dbReference>
<keyword evidence="7" id="KW-0276">Fatty acid metabolism</keyword>
<evidence type="ECO:0000313" key="15">
    <source>
        <dbReference type="EMBL" id="KAA8906585.1"/>
    </source>
</evidence>
<dbReference type="GeneID" id="54779647"/>
<evidence type="ECO:0000256" key="5">
    <source>
        <dbReference type="ARBA" id="ARBA00022516"/>
    </source>
</evidence>
<evidence type="ECO:0000259" key="14">
    <source>
        <dbReference type="PROSITE" id="PS50075"/>
    </source>
</evidence>
<evidence type="ECO:0000256" key="9">
    <source>
        <dbReference type="ARBA" id="ARBA00022982"/>
    </source>
</evidence>
<keyword evidence="16" id="KW-1185">Reference proteome</keyword>
<keyword evidence="12 13" id="KW-0275">Fatty acid biosynthesis</keyword>
<dbReference type="Pfam" id="PF00550">
    <property type="entry name" value="PP-binding"/>
    <property type="match status" value="1"/>
</dbReference>
<evidence type="ECO:0000256" key="11">
    <source>
        <dbReference type="ARBA" id="ARBA00023128"/>
    </source>
</evidence>
<comment type="similarity">
    <text evidence="2">Belongs to the acyl carrier protein (ACP) family.</text>
</comment>
<keyword evidence="11" id="KW-0496">Mitochondrion</keyword>
<dbReference type="GO" id="GO:0000036">
    <property type="term" value="F:acyl carrier activity"/>
    <property type="evidence" value="ECO:0007669"/>
    <property type="project" value="TreeGrafter"/>
</dbReference>
<keyword evidence="3" id="KW-0813">Transport</keyword>
<evidence type="ECO:0000256" key="10">
    <source>
        <dbReference type="ARBA" id="ARBA00023098"/>
    </source>
</evidence>
<proteinExistence type="inferred from homology"/>
<dbReference type="OrthoDB" id="2391627at2759"/>
<sequence length="178" mass="20044">MFRSFARTALRAPAMRVPTVARPMMAIRNYGAFPELTREVATQRVLELLEGYDKVGTDKPITEETSYTQDLGLDSLDVVEVMMEVEHEFNIQIPDDDADALKTYVKAPAYKILPFFKNINANTIKGFLPDAVLWGGAAVGAIATFTEGWPLFQQTFYSKIPYFGKHWVHNPDPEDVPV</sequence>
<dbReference type="InterPro" id="IPR036736">
    <property type="entry name" value="ACP-like_sf"/>
</dbReference>
<dbReference type="PROSITE" id="PS50075">
    <property type="entry name" value="CARRIER"/>
    <property type="match status" value="1"/>
</dbReference>
<evidence type="ECO:0000256" key="8">
    <source>
        <dbReference type="ARBA" id="ARBA00022946"/>
    </source>
</evidence>
<evidence type="ECO:0000256" key="1">
    <source>
        <dbReference type="ARBA" id="ARBA00004173"/>
    </source>
</evidence>
<name>A0A642UW86_DIURU</name>
<evidence type="ECO:0000256" key="12">
    <source>
        <dbReference type="ARBA" id="ARBA00023160"/>
    </source>
</evidence>
<feature type="domain" description="Carrier" evidence="14">
    <location>
        <begin position="39"/>
        <end position="132"/>
    </location>
</feature>
<dbReference type="VEuPathDB" id="FungiDB:DIURU_000994"/>
<dbReference type="GO" id="GO:0005739">
    <property type="term" value="C:mitochondrion"/>
    <property type="evidence" value="ECO:0007669"/>
    <property type="project" value="UniProtKB-SubCell"/>
</dbReference>
<keyword evidence="8" id="KW-0809">Transit peptide</keyword>
<dbReference type="SUPFAM" id="SSF47336">
    <property type="entry name" value="ACP-like"/>
    <property type="match status" value="1"/>
</dbReference>
<evidence type="ECO:0000313" key="16">
    <source>
        <dbReference type="Proteomes" id="UP000449547"/>
    </source>
</evidence>
<comment type="subcellular location">
    <subcellularLocation>
        <location evidence="1">Mitochondrion</location>
    </subcellularLocation>
</comment>
<gene>
    <name evidence="15" type="ORF">DIURU_000994</name>
</gene>
<dbReference type="AlphaFoldDB" id="A0A642UW86"/>
<organism evidence="15 16">
    <name type="scientific">Diutina rugosa</name>
    <name type="common">Yeast</name>
    <name type="synonym">Candida rugosa</name>
    <dbReference type="NCBI Taxonomy" id="5481"/>
    <lineage>
        <taxon>Eukaryota</taxon>
        <taxon>Fungi</taxon>
        <taxon>Dikarya</taxon>
        <taxon>Ascomycota</taxon>
        <taxon>Saccharomycotina</taxon>
        <taxon>Pichiomycetes</taxon>
        <taxon>Debaryomycetaceae</taxon>
        <taxon>Diutina</taxon>
    </lineage>
</organism>
<keyword evidence="5 13" id="KW-0444">Lipid biosynthesis</keyword>
<keyword evidence="10" id="KW-0443">Lipid metabolism</keyword>
<dbReference type="InterPro" id="IPR009081">
    <property type="entry name" value="PP-bd_ACP"/>
</dbReference>
<evidence type="ECO:0000256" key="2">
    <source>
        <dbReference type="ARBA" id="ARBA00010930"/>
    </source>
</evidence>
<dbReference type="Gene3D" id="1.10.1200.10">
    <property type="entry name" value="ACP-like"/>
    <property type="match status" value="1"/>
</dbReference>
<dbReference type="PANTHER" id="PTHR20863">
    <property type="entry name" value="ACYL CARRIER PROTEIN"/>
    <property type="match status" value="1"/>
</dbReference>
<comment type="function">
    <text evidence="13">Carrier of the growing fatty acid chain in fatty acid biosynthesis.</text>
</comment>
<dbReference type="Proteomes" id="UP000449547">
    <property type="component" value="Unassembled WGS sequence"/>
</dbReference>
<evidence type="ECO:0000256" key="6">
    <source>
        <dbReference type="ARBA" id="ARBA00022553"/>
    </source>
</evidence>
<dbReference type="RefSeq" id="XP_034014226.1">
    <property type="nucleotide sequence ID" value="XM_034159303.1"/>
</dbReference>
<keyword evidence="4 13" id="KW-0596">Phosphopantetheine</keyword>
<reference evidence="15 16" key="1">
    <citation type="submission" date="2019-07" db="EMBL/GenBank/DDBJ databases">
        <title>Genome assembly of two rare yeast pathogens: Diutina rugosa and Trichomonascus ciferrii.</title>
        <authorList>
            <person name="Mixao V."/>
            <person name="Saus E."/>
            <person name="Hansen A."/>
            <person name="Lass-Flor C."/>
            <person name="Gabaldon T."/>
        </authorList>
    </citation>
    <scope>NUCLEOTIDE SEQUENCE [LARGE SCALE GENOMIC DNA]</scope>
    <source>
        <strain evidence="15 16">CBS 613</strain>
    </source>
</reference>
<dbReference type="GO" id="GO:0006122">
    <property type="term" value="P:mitochondrial electron transport, ubiquinol to cytochrome c"/>
    <property type="evidence" value="ECO:0007669"/>
    <property type="project" value="InterPro"/>
</dbReference>
<evidence type="ECO:0000256" key="13">
    <source>
        <dbReference type="RuleBase" id="RU000722"/>
    </source>
</evidence>
<accession>A0A642UW86</accession>
<evidence type="ECO:0000256" key="4">
    <source>
        <dbReference type="ARBA" id="ARBA00022450"/>
    </source>
</evidence>
<dbReference type="GO" id="GO:0000035">
    <property type="term" value="F:acyl binding"/>
    <property type="evidence" value="ECO:0007669"/>
    <property type="project" value="TreeGrafter"/>
</dbReference>
<dbReference type="InterPro" id="IPR003231">
    <property type="entry name" value="ACP"/>
</dbReference>
<protein>
    <recommendedName>
        <fullName evidence="13">Acyl carrier protein</fullName>
    </recommendedName>
</protein>
<evidence type="ECO:0000256" key="3">
    <source>
        <dbReference type="ARBA" id="ARBA00022448"/>
    </source>
</evidence>
<evidence type="ECO:0000256" key="7">
    <source>
        <dbReference type="ARBA" id="ARBA00022832"/>
    </source>
</evidence>
<dbReference type="Pfam" id="PF09796">
    <property type="entry name" value="QCR10"/>
    <property type="match status" value="1"/>
</dbReference>